<protein>
    <submittedName>
        <fullName evidence="2">Isochorismatase family protein</fullName>
    </submittedName>
    <submittedName>
        <fullName evidence="1">Nicotinamidase/pyrazinamidase</fullName>
    </submittedName>
</protein>
<sequence>MSIIALDIHPQCKFSCFAANDKQCVHHPHEIVPELNYQSTFADKRVLVESQPDNHLHDFCSSFFQRHDTPRFLQESDSHFGQYVQHCQSNGLLSGLPNPADYDYSIETDSILHGACFHDTCEHVSNGLVQWLHSHHTHTIIVGGLTTEHAVRKTVEQLCRIKTWQVIVNLGACRGYTPKSTLNAIYSMRAAGAHVVADASALPQILAGSPFAARRTA</sequence>
<dbReference type="InterPro" id="IPR036380">
    <property type="entry name" value="Isochorismatase-like_sf"/>
</dbReference>
<dbReference type="Proteomes" id="UP000294721">
    <property type="component" value="Unassembled WGS sequence"/>
</dbReference>
<reference evidence="1 3" key="1">
    <citation type="submission" date="2019-03" db="EMBL/GenBank/DDBJ databases">
        <title>Genomic Encyclopedia of Type Strains, Phase IV (KMG-IV): sequencing the most valuable type-strain genomes for metagenomic binning, comparative biology and taxonomic classification.</title>
        <authorList>
            <person name="Goeker M."/>
        </authorList>
    </citation>
    <scope>NUCLEOTIDE SEQUENCE [LARGE SCALE GENOMIC DNA]</scope>
    <source>
        <strain evidence="1 3">DSM 17474</strain>
    </source>
</reference>
<evidence type="ECO:0000313" key="1">
    <source>
        <dbReference type="EMBL" id="TCP06074.1"/>
    </source>
</evidence>
<accession>A0AAE9H0T4</accession>
<reference evidence="2" key="2">
    <citation type="submission" date="2021-12" db="EMBL/GenBank/DDBJ databases">
        <authorList>
            <person name="Veyrier F.J."/>
        </authorList>
    </citation>
    <scope>NUCLEOTIDE SEQUENCE</scope>
    <source>
        <strain evidence="2">1258/02</strain>
    </source>
</reference>
<dbReference type="AlphaFoldDB" id="A0AAE9H0T4"/>
<dbReference type="Gene3D" id="3.40.50.850">
    <property type="entry name" value="Isochorismatase-like"/>
    <property type="match status" value="1"/>
</dbReference>
<dbReference type="EMBL" id="CP091507">
    <property type="protein sequence ID" value="UOO78954.1"/>
    <property type="molecule type" value="Genomic_DNA"/>
</dbReference>
<dbReference type="KEGG" id="usu:LVJ78_09665"/>
<dbReference type="RefSeq" id="WP_132953941.1">
    <property type="nucleotide sequence ID" value="NZ_CALJUB010000026.1"/>
</dbReference>
<dbReference type="EMBL" id="SLXE01000014">
    <property type="protein sequence ID" value="TCP06074.1"/>
    <property type="molecule type" value="Genomic_DNA"/>
</dbReference>
<evidence type="ECO:0000313" key="3">
    <source>
        <dbReference type="Proteomes" id="UP000294721"/>
    </source>
</evidence>
<dbReference type="Proteomes" id="UP000829756">
    <property type="component" value="Chromosome"/>
</dbReference>
<evidence type="ECO:0000313" key="2">
    <source>
        <dbReference type="EMBL" id="UOO78954.1"/>
    </source>
</evidence>
<gene>
    <name evidence="1" type="ORF">EV680_11465</name>
    <name evidence="2" type="ORF">LVJ78_09665</name>
</gene>
<proteinExistence type="predicted"/>
<reference evidence="2" key="3">
    <citation type="journal article" date="2022" name="Res Sq">
        <title>Evolution of multicellular longitudinally dividing oral cavity symbionts (Neisseriaceae).</title>
        <authorList>
            <person name="Nyongesa S."/>
            <person name="Weber P."/>
            <person name="Bernet E."/>
            <person name="Pullido F."/>
            <person name="Nieckarz M."/>
            <person name="Delaby M."/>
            <person name="Nieves C."/>
            <person name="Viehboeck T."/>
            <person name="Krause N."/>
            <person name="Rivera-Millot A."/>
            <person name="Nakamura A."/>
            <person name="Vischer N."/>
            <person name="VanNieuwenhze M."/>
            <person name="Brun Y."/>
            <person name="Cava F."/>
            <person name="Bulgheresi S."/>
            <person name="Veyrier F."/>
        </authorList>
    </citation>
    <scope>NUCLEOTIDE SEQUENCE</scope>
    <source>
        <strain evidence="2">1258/02</strain>
    </source>
</reference>
<dbReference type="SUPFAM" id="SSF52499">
    <property type="entry name" value="Isochorismatase-like hydrolases"/>
    <property type="match status" value="1"/>
</dbReference>
<name>A0AAE9H0T4_9NEIS</name>
<organism evidence="2 4">
    <name type="scientific">Uruburuella suis</name>
    <dbReference type="NCBI Taxonomy" id="252130"/>
    <lineage>
        <taxon>Bacteria</taxon>
        <taxon>Pseudomonadati</taxon>
        <taxon>Pseudomonadota</taxon>
        <taxon>Betaproteobacteria</taxon>
        <taxon>Neisseriales</taxon>
        <taxon>Neisseriaceae</taxon>
        <taxon>Uruburuella</taxon>
    </lineage>
</organism>
<evidence type="ECO:0000313" key="4">
    <source>
        <dbReference type="Proteomes" id="UP000829756"/>
    </source>
</evidence>
<keyword evidence="3" id="KW-1185">Reference proteome</keyword>